<dbReference type="RefSeq" id="YP_009015550.1">
    <property type="nucleotide sequence ID" value="NC_023719.1"/>
</dbReference>
<keyword evidence="3" id="KW-1185">Reference proteome</keyword>
<proteinExistence type="predicted"/>
<sequence length="246" mass="27542">MGILIGGVLVVGLAALFIFGGGKLTTLLKGFVGVFIEDLTKTPEGAAAVYNQAIEKSQEQYNIANDTLQKVAGELDTALRALKDFEKRLTDCETSCENFAKAGQFDKVELFAQEREVIIDDIENQKAIIAELKPLYEEAKVINNHLEDKLVKLKKEKNRVITDMKRNSQLKSMYDDMDELKNTTNVDKLLDTVKTGVQQSREKAVGARTVHNNKTSTKVSAAKEEAKKLQSNDYIEQLKKKHNYTK</sequence>
<dbReference type="Proteomes" id="UP000009273">
    <property type="component" value="Segment"/>
</dbReference>
<keyword evidence="1" id="KW-0175">Coiled coil</keyword>
<protein>
    <submittedName>
        <fullName evidence="2">Gp247</fullName>
    </submittedName>
</protein>
<feature type="coiled-coil region" evidence="1">
    <location>
        <begin position="54"/>
        <end position="88"/>
    </location>
</feature>
<accession>G3M9Y8</accession>
<dbReference type="KEGG" id="vg:18563462"/>
<evidence type="ECO:0000313" key="2">
    <source>
        <dbReference type="EMBL" id="AEO93506.1"/>
    </source>
</evidence>
<dbReference type="GeneID" id="18563462"/>
<name>G3M9Y8_9CAUD</name>
<evidence type="ECO:0000313" key="3">
    <source>
        <dbReference type="Proteomes" id="UP000009273"/>
    </source>
</evidence>
<dbReference type="EMBL" id="JN638751">
    <property type="protein sequence ID" value="AEO93506.1"/>
    <property type="molecule type" value="Genomic_DNA"/>
</dbReference>
<feature type="coiled-coil region" evidence="1">
    <location>
        <begin position="136"/>
        <end position="163"/>
    </location>
</feature>
<organism evidence="2 3">
    <name type="scientific">Bacillus phage G</name>
    <dbReference type="NCBI Taxonomy" id="2884420"/>
    <lineage>
        <taxon>Viruses</taxon>
        <taxon>Duplodnaviria</taxon>
        <taxon>Heunggongvirae</taxon>
        <taxon>Uroviricota</taxon>
        <taxon>Caudoviricetes</taxon>
        <taxon>Donellivirus</taxon>
        <taxon>Donellivirus gee</taxon>
    </lineage>
</organism>
<evidence type="ECO:0000256" key="1">
    <source>
        <dbReference type="SAM" id="Coils"/>
    </source>
</evidence>
<gene>
    <name evidence="2" type="primary">247</name>
    <name evidence="2" type="ORF">G_247</name>
</gene>
<reference evidence="2 3" key="1">
    <citation type="submission" date="2011-09" db="EMBL/GenBank/DDBJ databases">
        <authorList>
            <person name="Pope W.H."/>
            <person name="Pedulla M.L."/>
            <person name="Ford M.E."/>
            <person name="Peebles C.L."/>
            <person name="Hatfull G.H."/>
            <person name="Hendrix R.W."/>
        </authorList>
    </citation>
    <scope>NUCLEOTIDE SEQUENCE [LARGE SCALE GENOMIC DNA]</scope>
    <source>
        <strain evidence="2">G</strain>
    </source>
</reference>